<gene>
    <name evidence="1" type="ORF">VFPFJ_00896</name>
</gene>
<dbReference type="Proteomes" id="UP000078340">
    <property type="component" value="Unassembled WGS sequence"/>
</dbReference>
<dbReference type="AlphaFoldDB" id="A0A179HWM9"/>
<organism evidence="1 2">
    <name type="scientific">Purpureocillium lilacinum</name>
    <name type="common">Paecilomyces lilacinus</name>
    <dbReference type="NCBI Taxonomy" id="33203"/>
    <lineage>
        <taxon>Eukaryota</taxon>
        <taxon>Fungi</taxon>
        <taxon>Dikarya</taxon>
        <taxon>Ascomycota</taxon>
        <taxon>Pezizomycotina</taxon>
        <taxon>Sordariomycetes</taxon>
        <taxon>Hypocreomycetidae</taxon>
        <taxon>Hypocreales</taxon>
        <taxon>Ophiocordycipitaceae</taxon>
        <taxon>Purpureocillium</taxon>
    </lineage>
</organism>
<dbReference type="EMBL" id="LSBI01000001">
    <property type="protein sequence ID" value="OAQ94787.1"/>
    <property type="molecule type" value="Genomic_DNA"/>
</dbReference>
<comment type="caution">
    <text evidence="1">The sequence shown here is derived from an EMBL/GenBank/DDBJ whole genome shotgun (WGS) entry which is preliminary data.</text>
</comment>
<reference evidence="1 2" key="1">
    <citation type="submission" date="2016-02" db="EMBL/GenBank/DDBJ databases">
        <title>Biosynthesis of antibiotic leucinostatins and their inhibition on Phytophthora in bio-control Purpureocillium lilacinum.</title>
        <authorList>
            <person name="Wang G."/>
            <person name="Liu Z."/>
            <person name="Lin R."/>
            <person name="Li E."/>
            <person name="Mao Z."/>
            <person name="Ling J."/>
            <person name="Yin W."/>
            <person name="Xie B."/>
        </authorList>
    </citation>
    <scope>NUCLEOTIDE SEQUENCE [LARGE SCALE GENOMIC DNA]</scope>
    <source>
        <strain evidence="1">PLFJ-1</strain>
    </source>
</reference>
<protein>
    <submittedName>
        <fullName evidence="1">Uncharacterized protein</fullName>
    </submittedName>
</protein>
<evidence type="ECO:0000313" key="1">
    <source>
        <dbReference type="EMBL" id="OAQ94787.1"/>
    </source>
</evidence>
<name>A0A179HWM9_PURLI</name>
<sequence>MVVDKRRMQRLATDIRPQLRKESISMPFNRRGKQSQRVEGPLATGRVAWYPSRTQNLHFFLLPAQGVDGRDSWQVR</sequence>
<evidence type="ECO:0000313" key="2">
    <source>
        <dbReference type="Proteomes" id="UP000078340"/>
    </source>
</evidence>
<accession>A0A179HWM9</accession>
<proteinExistence type="predicted"/>